<proteinExistence type="predicted"/>
<sequence length="188" mass="21475">MLEPRSSNIVEIPTEDGFWRRPIAWVPLLFISIVVYGGFSEDFLNLAWAGISVNSAADILPSIETWARKSFFPEITRLIFVWAWLSIAFYAALIAGWAPYREMFLKSLVGRRRHLAVLPVVTMMGIGVFLLTVTFPEEPNCTRKCIYEAPWIQVLYSSGGAFLTGYGLAMLYWWITHFSTIHFARATR</sequence>
<dbReference type="RefSeq" id="WP_122687074.1">
    <property type="nucleotide sequence ID" value="NZ_CAXAQQ010000007.1"/>
</dbReference>
<evidence type="ECO:0000313" key="2">
    <source>
        <dbReference type="EMBL" id="ROM55966.1"/>
    </source>
</evidence>
<feature type="transmembrane region" description="Helical" evidence="1">
    <location>
        <begin position="155"/>
        <end position="175"/>
    </location>
</feature>
<keyword evidence="1" id="KW-0812">Transmembrane</keyword>
<accession>A0A423FEH7</accession>
<dbReference type="Proteomes" id="UP000283389">
    <property type="component" value="Unassembled WGS sequence"/>
</dbReference>
<evidence type="ECO:0000256" key="1">
    <source>
        <dbReference type="SAM" id="Phobius"/>
    </source>
</evidence>
<gene>
    <name evidence="2" type="ORF">BK649_03135</name>
</gene>
<evidence type="ECO:0000313" key="3">
    <source>
        <dbReference type="Proteomes" id="UP000283389"/>
    </source>
</evidence>
<reference evidence="2 3" key="1">
    <citation type="submission" date="2016-10" db="EMBL/GenBank/DDBJ databases">
        <title>Comparative genome analysis of multiple Pseudomonas spp. focuses on biocontrol and plant growth promoting traits.</title>
        <authorList>
            <person name="Tao X.-Y."/>
            <person name="Taylor C.G."/>
        </authorList>
    </citation>
    <scope>NUCLEOTIDE SEQUENCE [LARGE SCALE GENOMIC DNA]</scope>
    <source>
        <strain evidence="2 3">36C8</strain>
    </source>
</reference>
<feature type="transmembrane region" description="Helical" evidence="1">
    <location>
        <begin position="21"/>
        <end position="39"/>
    </location>
</feature>
<dbReference type="EMBL" id="MOAZ01000003">
    <property type="protein sequence ID" value="ROM55966.1"/>
    <property type="molecule type" value="Genomic_DNA"/>
</dbReference>
<keyword evidence="1" id="KW-1133">Transmembrane helix</keyword>
<dbReference type="AlphaFoldDB" id="A0A423FEH7"/>
<name>A0A423FEH7_9PSED</name>
<feature type="transmembrane region" description="Helical" evidence="1">
    <location>
        <begin position="115"/>
        <end position="135"/>
    </location>
</feature>
<keyword evidence="1" id="KW-0472">Membrane</keyword>
<organism evidence="2 3">
    <name type="scientific">Pseudomonas canadensis</name>
    <dbReference type="NCBI Taxonomy" id="915099"/>
    <lineage>
        <taxon>Bacteria</taxon>
        <taxon>Pseudomonadati</taxon>
        <taxon>Pseudomonadota</taxon>
        <taxon>Gammaproteobacteria</taxon>
        <taxon>Pseudomonadales</taxon>
        <taxon>Pseudomonadaceae</taxon>
        <taxon>Pseudomonas</taxon>
    </lineage>
</organism>
<feature type="transmembrane region" description="Helical" evidence="1">
    <location>
        <begin position="75"/>
        <end position="95"/>
    </location>
</feature>
<comment type="caution">
    <text evidence="2">The sequence shown here is derived from an EMBL/GenBank/DDBJ whole genome shotgun (WGS) entry which is preliminary data.</text>
</comment>
<protein>
    <submittedName>
        <fullName evidence="2">Uncharacterized protein</fullName>
    </submittedName>
</protein>